<evidence type="ECO:0000256" key="5">
    <source>
        <dbReference type="ARBA" id="ARBA00022490"/>
    </source>
</evidence>
<sequence>MRTQFDKQLQTLHIELIRMGSLCEQVISLCANMLLKKENLSADINAAETEINQKERDIENLCLKLLLQQQPVAKDLRIISAALKMISDLERIGDQAADIAELAPYLADCDAPGKVHIGDMARATVGMVTRSIDAFVKSDVKMAAEVMAEDDEVDQLFEKIKLELMDLIRQNGLDAKAAMDLLMAAKYFERIGDHAVNVAEWVEYSVTGVHKNDANF</sequence>
<dbReference type="Gene3D" id="1.20.58.220">
    <property type="entry name" value="Phosphate transport system protein phou homolog 2, domain 2"/>
    <property type="match status" value="1"/>
</dbReference>
<proteinExistence type="inferred from homology"/>
<feature type="domain" description="PhoU" evidence="9">
    <location>
        <begin position="118"/>
        <end position="202"/>
    </location>
</feature>
<dbReference type="Pfam" id="PF01895">
    <property type="entry name" value="PhoU"/>
    <property type="match status" value="2"/>
</dbReference>
<name>A0A9D5R871_9FIRM</name>
<comment type="similarity">
    <text evidence="2 7">Belongs to the PhoU family.</text>
</comment>
<evidence type="ECO:0000313" key="10">
    <source>
        <dbReference type="EMBL" id="MBE5039670.1"/>
    </source>
</evidence>
<evidence type="ECO:0000313" key="11">
    <source>
        <dbReference type="Proteomes" id="UP000806542"/>
    </source>
</evidence>
<keyword evidence="8" id="KW-0175">Coiled coil</keyword>
<dbReference type="PANTHER" id="PTHR42930">
    <property type="entry name" value="PHOSPHATE-SPECIFIC TRANSPORT SYSTEM ACCESSORY PROTEIN PHOU"/>
    <property type="match status" value="1"/>
</dbReference>
<dbReference type="Proteomes" id="UP000806542">
    <property type="component" value="Unassembled WGS sequence"/>
</dbReference>
<dbReference type="GO" id="GO:0045936">
    <property type="term" value="P:negative regulation of phosphate metabolic process"/>
    <property type="evidence" value="ECO:0007669"/>
    <property type="project" value="InterPro"/>
</dbReference>
<evidence type="ECO:0000256" key="8">
    <source>
        <dbReference type="SAM" id="Coils"/>
    </source>
</evidence>
<evidence type="ECO:0000256" key="7">
    <source>
        <dbReference type="PIRNR" id="PIRNR003107"/>
    </source>
</evidence>
<comment type="subunit">
    <text evidence="3 7">Homodimer.</text>
</comment>
<dbReference type="RefSeq" id="WP_226392228.1">
    <property type="nucleotide sequence ID" value="NZ_JADCKB010000006.1"/>
</dbReference>
<evidence type="ECO:0000256" key="3">
    <source>
        <dbReference type="ARBA" id="ARBA00011738"/>
    </source>
</evidence>
<dbReference type="AlphaFoldDB" id="A0A9D5R871"/>
<evidence type="ECO:0000256" key="2">
    <source>
        <dbReference type="ARBA" id="ARBA00008107"/>
    </source>
</evidence>
<keyword evidence="6 7" id="KW-0592">Phosphate transport</keyword>
<dbReference type="InterPro" id="IPR028366">
    <property type="entry name" value="PhoU"/>
</dbReference>
<comment type="caution">
    <text evidence="10">The sequence shown here is derived from an EMBL/GenBank/DDBJ whole genome shotgun (WGS) entry which is preliminary data.</text>
</comment>
<dbReference type="PIRSF" id="PIRSF003107">
    <property type="entry name" value="PhoU"/>
    <property type="match status" value="1"/>
</dbReference>
<keyword evidence="4 7" id="KW-0813">Transport</keyword>
<evidence type="ECO:0000256" key="4">
    <source>
        <dbReference type="ARBA" id="ARBA00022448"/>
    </source>
</evidence>
<dbReference type="InterPro" id="IPR026022">
    <property type="entry name" value="PhoU_dom"/>
</dbReference>
<protein>
    <recommendedName>
        <fullName evidence="7">Phosphate-specific transport system accessory protein PhoU</fullName>
    </recommendedName>
</protein>
<evidence type="ECO:0000256" key="1">
    <source>
        <dbReference type="ARBA" id="ARBA00004496"/>
    </source>
</evidence>
<evidence type="ECO:0000256" key="6">
    <source>
        <dbReference type="ARBA" id="ARBA00022592"/>
    </source>
</evidence>
<feature type="domain" description="PhoU" evidence="9">
    <location>
        <begin position="16"/>
        <end position="102"/>
    </location>
</feature>
<dbReference type="PANTHER" id="PTHR42930:SF3">
    <property type="entry name" value="PHOSPHATE-SPECIFIC TRANSPORT SYSTEM ACCESSORY PROTEIN PHOU"/>
    <property type="match status" value="1"/>
</dbReference>
<dbReference type="GO" id="GO:0005737">
    <property type="term" value="C:cytoplasm"/>
    <property type="evidence" value="ECO:0007669"/>
    <property type="project" value="UniProtKB-SubCell"/>
</dbReference>
<dbReference type="GO" id="GO:0030643">
    <property type="term" value="P:intracellular phosphate ion homeostasis"/>
    <property type="evidence" value="ECO:0007669"/>
    <property type="project" value="InterPro"/>
</dbReference>
<keyword evidence="11" id="KW-1185">Reference proteome</keyword>
<keyword evidence="5 7" id="KW-0963">Cytoplasm</keyword>
<dbReference type="SUPFAM" id="SSF109755">
    <property type="entry name" value="PhoU-like"/>
    <property type="match status" value="1"/>
</dbReference>
<dbReference type="NCBIfam" id="TIGR02135">
    <property type="entry name" value="phoU_full"/>
    <property type="match status" value="1"/>
</dbReference>
<comment type="subcellular location">
    <subcellularLocation>
        <location evidence="1 7">Cytoplasm</location>
    </subcellularLocation>
</comment>
<accession>A0A9D5R871</accession>
<comment type="function">
    <text evidence="7">Plays a role in the regulation of phosphate uptake.</text>
</comment>
<dbReference type="EMBL" id="JADCKB010000006">
    <property type="protein sequence ID" value="MBE5039670.1"/>
    <property type="molecule type" value="Genomic_DNA"/>
</dbReference>
<dbReference type="GO" id="GO:0006817">
    <property type="term" value="P:phosphate ion transport"/>
    <property type="evidence" value="ECO:0007669"/>
    <property type="project" value="UniProtKB-KW"/>
</dbReference>
<organism evidence="10 11">
    <name type="scientific">Ructibacterium gallinarum</name>
    <dbReference type="NCBI Taxonomy" id="2779355"/>
    <lineage>
        <taxon>Bacteria</taxon>
        <taxon>Bacillati</taxon>
        <taxon>Bacillota</taxon>
        <taxon>Clostridia</taxon>
        <taxon>Eubacteriales</taxon>
        <taxon>Oscillospiraceae</taxon>
        <taxon>Ructibacterium</taxon>
    </lineage>
</organism>
<dbReference type="InterPro" id="IPR038078">
    <property type="entry name" value="PhoU-like_sf"/>
</dbReference>
<evidence type="ECO:0000259" key="9">
    <source>
        <dbReference type="Pfam" id="PF01895"/>
    </source>
</evidence>
<feature type="coiled-coil region" evidence="8">
    <location>
        <begin position="30"/>
        <end position="64"/>
    </location>
</feature>
<dbReference type="FunFam" id="1.20.58.220:FF:000004">
    <property type="entry name" value="Phosphate-specific transport system accessory protein PhoU"/>
    <property type="match status" value="1"/>
</dbReference>
<reference evidence="10" key="1">
    <citation type="submission" date="2020-10" db="EMBL/GenBank/DDBJ databases">
        <title>ChiBAC.</title>
        <authorList>
            <person name="Zenner C."/>
            <person name="Hitch T.C.A."/>
            <person name="Clavel T."/>
        </authorList>
    </citation>
    <scope>NUCLEOTIDE SEQUENCE</scope>
    <source>
        <strain evidence="10">DSM 107454</strain>
    </source>
</reference>
<gene>
    <name evidence="10" type="primary">phoU</name>
    <name evidence="10" type="ORF">INF28_04240</name>
</gene>